<evidence type="ECO:0000313" key="2">
    <source>
        <dbReference type="EMBL" id="MFC0261690.1"/>
    </source>
</evidence>
<reference evidence="2 3" key="1">
    <citation type="submission" date="2024-09" db="EMBL/GenBank/DDBJ databases">
        <authorList>
            <person name="Sun Q."/>
            <person name="Mori K."/>
        </authorList>
    </citation>
    <scope>NUCLEOTIDE SEQUENCE [LARGE SCALE GENOMIC DNA]</scope>
    <source>
        <strain evidence="2 3">CCM 7650</strain>
    </source>
</reference>
<dbReference type="RefSeq" id="WP_382386134.1">
    <property type="nucleotide sequence ID" value="NZ_JBHLWI010000006.1"/>
</dbReference>
<dbReference type="EMBL" id="JBHLWI010000006">
    <property type="protein sequence ID" value="MFC0261690.1"/>
    <property type="molecule type" value="Genomic_DNA"/>
</dbReference>
<evidence type="ECO:0000256" key="1">
    <source>
        <dbReference type="SAM" id="SignalP"/>
    </source>
</evidence>
<evidence type="ECO:0008006" key="4">
    <source>
        <dbReference type="Google" id="ProtNLM"/>
    </source>
</evidence>
<protein>
    <recommendedName>
        <fullName evidence="4">DUF5723 domain-containing protein</fullName>
    </recommendedName>
</protein>
<feature type="chain" id="PRO_5046279420" description="DUF5723 domain-containing protein" evidence="1">
    <location>
        <begin position="21"/>
        <end position="449"/>
    </location>
</feature>
<feature type="signal peptide" evidence="1">
    <location>
        <begin position="1"/>
        <end position="20"/>
    </location>
</feature>
<gene>
    <name evidence="2" type="ORF">ACFFIP_03280</name>
</gene>
<dbReference type="Proteomes" id="UP001589797">
    <property type="component" value="Unassembled WGS sequence"/>
</dbReference>
<organism evidence="2 3">
    <name type="scientific">Fontibacter flavus</name>
    <dbReference type="NCBI Taxonomy" id="654838"/>
    <lineage>
        <taxon>Bacteria</taxon>
        <taxon>Pseudomonadati</taxon>
        <taxon>Bacteroidota</taxon>
        <taxon>Cytophagia</taxon>
        <taxon>Cytophagales</taxon>
        <taxon>Cyclobacteriaceae</taxon>
        <taxon>Fontibacter</taxon>
    </lineage>
</organism>
<name>A0ABV6FQU8_9BACT</name>
<proteinExistence type="predicted"/>
<sequence>MKKTFAILTLLFIVHHTAFGQNSFIGIQNSQRKSIHSVWMNPAEINHLHKKIEVNFFSVQGSFGNNIISFQDVLKDREDVLNLAFERADGPVNVRSNIEIIGPSIGFKMDRWAFGISTQAFASGHMIDLDPKLAESFSSNNFTGRSNIININSPFNQRVNISGWTEIGFTAGFELIRLAEHSLSVGGTYKLLFPYNYINVGVNQINGTLVQNDFEFSLTNTTGRVNLSYADEALDAGSFTFSVNPFNFSQLSGYGVDLGANYKWKDPQGGSKLNAGLALRNIGQMRFGRNQTNNTYNINIPEGESFRIDQLEGSLEEINQQLVNSGYFSIDRQREGVLTNLPTLISAYGELKLSKSFYMSLYGQQRFNSQNDNNQLVAQNILVLTPRLLFGNFEIYSPWTSYEVAGITGGLGLRYGGFFLGSNSIITGLIADTKQADFHIGLSWGFGNN</sequence>
<keyword evidence="3" id="KW-1185">Reference proteome</keyword>
<accession>A0ABV6FQU8</accession>
<evidence type="ECO:0000313" key="3">
    <source>
        <dbReference type="Proteomes" id="UP001589797"/>
    </source>
</evidence>
<keyword evidence="1" id="KW-0732">Signal</keyword>
<comment type="caution">
    <text evidence="2">The sequence shown here is derived from an EMBL/GenBank/DDBJ whole genome shotgun (WGS) entry which is preliminary data.</text>
</comment>